<comment type="similarity">
    <text evidence="1 5">Belongs to the metallo-dependent hydrolases superfamily. NagA family.</text>
</comment>
<reference evidence="10 11" key="1">
    <citation type="submission" date="2020-03" db="EMBL/GenBank/DDBJ databases">
        <title>Spirochaetal bacteria isolated from arthropods constitute a novel genus Entomospira genus novum within the order Spirochaetales.</title>
        <authorList>
            <person name="Grana-Miraglia L."/>
            <person name="Sikutova S."/>
            <person name="Fingerle V."/>
            <person name="Sing A."/>
            <person name="Castillo-Ramirez S."/>
            <person name="Margos G."/>
            <person name="Rudolf I."/>
        </authorList>
    </citation>
    <scope>NUCLEOTIDE SEQUENCE [LARGE SCALE GENOMIC DNA]</scope>
    <source>
        <strain evidence="10 11">BR193</strain>
    </source>
</reference>
<dbReference type="Proteomes" id="UP000711995">
    <property type="component" value="Unassembled WGS sequence"/>
</dbReference>
<dbReference type="InterPro" id="IPR032466">
    <property type="entry name" value="Metal_Hydrolase"/>
</dbReference>
<feature type="binding site" evidence="7">
    <location>
        <position position="146"/>
    </location>
    <ligand>
        <name>substrate</name>
    </ligand>
</feature>
<proteinExistence type="inferred from homology"/>
<dbReference type="Gene3D" id="3.20.20.140">
    <property type="entry name" value="Metal-dependent hydrolases"/>
    <property type="match status" value="1"/>
</dbReference>
<dbReference type="SUPFAM" id="SSF51556">
    <property type="entry name" value="Metallo-dependent hydrolases"/>
    <property type="match status" value="1"/>
</dbReference>
<dbReference type="PANTHER" id="PTHR11113">
    <property type="entry name" value="N-ACETYLGLUCOSAMINE-6-PHOSPHATE DEACETYLASE"/>
    <property type="match status" value="1"/>
</dbReference>
<dbReference type="EC" id="3.5.1.25" evidence="10"/>
<feature type="active site" description="Proton donor/acceptor" evidence="6">
    <location>
        <position position="281"/>
    </location>
</feature>
<evidence type="ECO:0000256" key="3">
    <source>
        <dbReference type="ARBA" id="ARBA00022801"/>
    </source>
</evidence>
<dbReference type="Pfam" id="PF22643">
    <property type="entry name" value="NagA_N"/>
    <property type="match status" value="1"/>
</dbReference>
<dbReference type="GO" id="GO:0006046">
    <property type="term" value="P:N-acetylglucosamine catabolic process"/>
    <property type="evidence" value="ECO:0007669"/>
    <property type="project" value="TreeGrafter"/>
</dbReference>
<evidence type="ECO:0000256" key="8">
    <source>
        <dbReference type="PIRSR" id="PIRSR038994-3"/>
    </source>
</evidence>
<evidence type="ECO:0000313" key="11">
    <source>
        <dbReference type="Proteomes" id="UP000711995"/>
    </source>
</evidence>
<dbReference type="Gene3D" id="2.30.40.10">
    <property type="entry name" value="Urease, subunit C, domain 1"/>
    <property type="match status" value="1"/>
</dbReference>
<dbReference type="InterPro" id="IPR011059">
    <property type="entry name" value="Metal-dep_hydrolase_composite"/>
</dbReference>
<sequence>MPKICFINAKIYTGVAIIQNGALIIENDRIVDVVSMQRFEKNIFPKDTQFINVDNHSIAPGFIDTHIHGINGFDTANGELEDFLGISEGLPKAGVTSFCPTLYPQQEEDMLKAIHYGSSAMGKETGAVIHGLHLEGPFVSCNKLGVQRPETIRSVDIDFMKRMQEAGGDAIRIMTVAPELKNMRDLALHCAHTSNMILSAGHTDATYDHMMEGIQAGILHCTHMFNAMRSLHHRDPGCTGAILIHHDFSCELIADGVHVHPALVKLLLDNKPENKIILVTDALAPTMQAGDGPFYANGEEVYMSEEGIWRRKKDGVIAGSALTLIKAVSNMIQWGTAKDTALRMAATNAALLLNKEIEVGYLLPEKFADFIIFDESNMDIQSTYVRGQLKYEK</sequence>
<keyword evidence="3 5" id="KW-0378">Hydrolase</keyword>
<protein>
    <submittedName>
        <fullName evidence="10">N-acetylglucosamine-6-phosphate deacetylase</fullName>
        <ecNumber evidence="10">3.5.1.25</ecNumber>
    </submittedName>
</protein>
<feature type="binding site" evidence="7">
    <location>
        <begin position="317"/>
        <end position="319"/>
    </location>
    <ligand>
        <name>substrate</name>
    </ligand>
</feature>
<feature type="binding site" evidence="7">
    <location>
        <position position="258"/>
    </location>
    <ligand>
        <name>substrate</name>
    </ligand>
</feature>
<organism evidence="10 11">
    <name type="scientific">Entomospira entomophila</name>
    <dbReference type="NCBI Taxonomy" id="2719988"/>
    <lineage>
        <taxon>Bacteria</taxon>
        <taxon>Pseudomonadati</taxon>
        <taxon>Spirochaetota</taxon>
        <taxon>Spirochaetia</taxon>
        <taxon>Spirochaetales</taxon>
        <taxon>Spirochaetaceae</taxon>
        <taxon>Entomospira</taxon>
    </lineage>
</organism>
<feature type="binding site" evidence="8">
    <location>
        <position position="202"/>
    </location>
    <ligand>
        <name>Zn(2+)</name>
        <dbReference type="ChEBI" id="CHEBI:29105"/>
    </ligand>
</feature>
<dbReference type="PANTHER" id="PTHR11113:SF14">
    <property type="entry name" value="N-ACETYLGLUCOSAMINE-6-PHOSPHATE DEACETYLASE"/>
    <property type="match status" value="1"/>
</dbReference>
<accession>A0A968G8T0</accession>
<keyword evidence="11" id="KW-1185">Reference proteome</keyword>
<evidence type="ECO:0000256" key="1">
    <source>
        <dbReference type="ARBA" id="ARBA00010716"/>
    </source>
</evidence>
<dbReference type="NCBIfam" id="TIGR00221">
    <property type="entry name" value="nagA"/>
    <property type="match status" value="1"/>
</dbReference>
<dbReference type="EMBL" id="JAATLJ010000001">
    <property type="protein sequence ID" value="NIZ40662.1"/>
    <property type="molecule type" value="Genomic_DNA"/>
</dbReference>
<feature type="binding site" evidence="7">
    <location>
        <begin position="226"/>
        <end position="227"/>
    </location>
    <ligand>
        <name>substrate</name>
    </ligand>
</feature>
<dbReference type="GO" id="GO:0008448">
    <property type="term" value="F:N-acetylglucosamine-6-phosphate deacetylase activity"/>
    <property type="evidence" value="ECO:0007669"/>
    <property type="project" value="UniProtKB-EC"/>
</dbReference>
<keyword evidence="4 5" id="KW-0119">Carbohydrate metabolism</keyword>
<evidence type="ECO:0000256" key="4">
    <source>
        <dbReference type="ARBA" id="ARBA00023277"/>
    </source>
</evidence>
<dbReference type="CDD" id="cd00854">
    <property type="entry name" value="NagA"/>
    <property type="match status" value="1"/>
</dbReference>
<evidence type="ECO:0000259" key="9">
    <source>
        <dbReference type="Pfam" id="PF01979"/>
    </source>
</evidence>
<comment type="caution">
    <text evidence="10">The sequence shown here is derived from an EMBL/GenBank/DDBJ whole genome shotgun (WGS) entry which is preliminary data.</text>
</comment>
<dbReference type="InterPro" id="IPR003764">
    <property type="entry name" value="GlcNAc_6-P_deAcase"/>
</dbReference>
<dbReference type="InterPro" id="IPR006680">
    <property type="entry name" value="Amidohydro-rel"/>
</dbReference>
<comment type="cofactor">
    <cofactor evidence="8">
        <name>a divalent metal cation</name>
        <dbReference type="ChEBI" id="CHEBI:60240"/>
    </cofactor>
    <text evidence="8">Binds 1 divalent metal cation per subunit.</text>
</comment>
<evidence type="ECO:0000256" key="7">
    <source>
        <dbReference type="PIRSR" id="PIRSR038994-2"/>
    </source>
</evidence>
<feature type="binding site" evidence="8">
    <location>
        <position position="223"/>
    </location>
    <ligand>
        <name>Zn(2+)</name>
        <dbReference type="ChEBI" id="CHEBI:29105"/>
    </ligand>
</feature>
<dbReference type="Pfam" id="PF01979">
    <property type="entry name" value="Amidohydro_1"/>
    <property type="match status" value="1"/>
</dbReference>
<feature type="binding site" evidence="7">
    <location>
        <position position="234"/>
    </location>
    <ligand>
        <name>substrate</name>
    </ligand>
</feature>
<gene>
    <name evidence="10" type="primary">nagA</name>
    <name evidence="10" type="ORF">HCT14_03935</name>
</gene>
<name>A0A968G8T0_9SPIO</name>
<feature type="domain" description="Amidohydrolase-related" evidence="9">
    <location>
        <begin position="58"/>
        <end position="389"/>
    </location>
</feature>
<dbReference type="RefSeq" id="WP_167700249.1">
    <property type="nucleotide sequence ID" value="NZ_CP118174.1"/>
</dbReference>
<dbReference type="AlphaFoldDB" id="A0A968G8T0"/>
<feature type="binding site" evidence="8">
    <location>
        <position position="135"/>
    </location>
    <ligand>
        <name>Zn(2+)</name>
        <dbReference type="ChEBI" id="CHEBI:29105"/>
    </ligand>
</feature>
<dbReference type="SUPFAM" id="SSF51338">
    <property type="entry name" value="Composite domain of metallo-dependent hydrolases"/>
    <property type="match status" value="1"/>
</dbReference>
<evidence type="ECO:0000256" key="5">
    <source>
        <dbReference type="PIRNR" id="PIRNR038994"/>
    </source>
</evidence>
<evidence type="ECO:0000256" key="2">
    <source>
        <dbReference type="ARBA" id="ARBA00022723"/>
    </source>
</evidence>
<evidence type="ECO:0000256" key="6">
    <source>
        <dbReference type="PIRSR" id="PIRSR038994-1"/>
    </source>
</evidence>
<keyword evidence="2 8" id="KW-0479">Metal-binding</keyword>
<dbReference type="PIRSF" id="PIRSF038994">
    <property type="entry name" value="NagA"/>
    <property type="match status" value="1"/>
</dbReference>
<dbReference type="GO" id="GO:0046872">
    <property type="term" value="F:metal ion binding"/>
    <property type="evidence" value="ECO:0007669"/>
    <property type="project" value="UniProtKB-KW"/>
</dbReference>
<evidence type="ECO:0000313" key="10">
    <source>
        <dbReference type="EMBL" id="NIZ40662.1"/>
    </source>
</evidence>